<dbReference type="Pfam" id="PF08284">
    <property type="entry name" value="RVP_2"/>
    <property type="match status" value="1"/>
</dbReference>
<evidence type="ECO:0000259" key="6">
    <source>
        <dbReference type="Pfam" id="PF25597"/>
    </source>
</evidence>
<feature type="domain" description="GAG-pre-integrase" evidence="3">
    <location>
        <begin position="1019"/>
        <end position="1090"/>
    </location>
</feature>
<feature type="compositionally biased region" description="Basic and acidic residues" evidence="1">
    <location>
        <begin position="35"/>
        <end position="45"/>
    </location>
</feature>
<evidence type="ECO:0000313" key="7">
    <source>
        <dbReference type="EMBL" id="GEU35876.1"/>
    </source>
</evidence>
<evidence type="ECO:0000259" key="3">
    <source>
        <dbReference type="Pfam" id="PF13976"/>
    </source>
</evidence>
<feature type="region of interest" description="Disordered" evidence="1">
    <location>
        <begin position="909"/>
        <end position="934"/>
    </location>
</feature>
<dbReference type="Gene3D" id="3.10.10.10">
    <property type="entry name" value="HIV Type 1 Reverse Transcriptase, subunit A, domain 1"/>
    <property type="match status" value="1"/>
</dbReference>
<feature type="compositionally biased region" description="Polar residues" evidence="1">
    <location>
        <begin position="510"/>
        <end position="524"/>
    </location>
</feature>
<dbReference type="InterPro" id="IPR043502">
    <property type="entry name" value="DNA/RNA_pol_sf"/>
</dbReference>
<evidence type="ECO:0000259" key="5">
    <source>
        <dbReference type="Pfam" id="PF24626"/>
    </source>
</evidence>
<feature type="domain" description="Tf2-1-like SH3-like" evidence="5">
    <location>
        <begin position="2236"/>
        <end position="2300"/>
    </location>
</feature>
<dbReference type="Pfam" id="PF17921">
    <property type="entry name" value="Integrase_H2C2"/>
    <property type="match status" value="1"/>
</dbReference>
<evidence type="ECO:0000256" key="1">
    <source>
        <dbReference type="SAM" id="MobiDB-lite"/>
    </source>
</evidence>
<feature type="domain" description="Retroviral polymerase SH3-like" evidence="6">
    <location>
        <begin position="1216"/>
        <end position="1271"/>
    </location>
</feature>
<keyword evidence="7" id="KW-0548">Nucleotidyltransferase</keyword>
<dbReference type="InterPro" id="IPR013103">
    <property type="entry name" value="RVT_2"/>
</dbReference>
<dbReference type="InterPro" id="IPR056924">
    <property type="entry name" value="SH3_Tf2-1"/>
</dbReference>
<proteinExistence type="predicted"/>
<keyword evidence="7" id="KW-0695">RNA-directed DNA polymerase</keyword>
<keyword evidence="7" id="KW-0808">Transferase</keyword>
<feature type="domain" description="Reverse transcriptase Ty1/copia-type" evidence="2">
    <location>
        <begin position="1617"/>
        <end position="1710"/>
    </location>
</feature>
<evidence type="ECO:0000259" key="4">
    <source>
        <dbReference type="Pfam" id="PF17921"/>
    </source>
</evidence>
<name>A0A6L2JG28_TANCI</name>
<dbReference type="Pfam" id="PF24626">
    <property type="entry name" value="SH3_Tf2-1"/>
    <property type="match status" value="1"/>
</dbReference>
<dbReference type="CDD" id="cd00303">
    <property type="entry name" value="retropepsin_like"/>
    <property type="match status" value="1"/>
</dbReference>
<dbReference type="InterPro" id="IPR043128">
    <property type="entry name" value="Rev_trsase/Diguanyl_cyclase"/>
</dbReference>
<comment type="caution">
    <text evidence="7">The sequence shown here is derived from an EMBL/GenBank/DDBJ whole genome shotgun (WGS) entry which is preliminary data.</text>
</comment>
<feature type="compositionally biased region" description="Polar residues" evidence="1">
    <location>
        <begin position="1507"/>
        <end position="1516"/>
    </location>
</feature>
<dbReference type="Gene3D" id="1.10.340.70">
    <property type="match status" value="1"/>
</dbReference>
<protein>
    <submittedName>
        <fullName evidence="7">Putative reverse transcriptase domain-containing protein</fullName>
    </submittedName>
</protein>
<reference evidence="7" key="1">
    <citation type="journal article" date="2019" name="Sci. Rep.">
        <title>Draft genome of Tanacetum cinerariifolium, the natural source of mosquito coil.</title>
        <authorList>
            <person name="Yamashiro T."/>
            <person name="Shiraishi A."/>
            <person name="Satake H."/>
            <person name="Nakayama K."/>
        </authorList>
    </citation>
    <scope>NUCLEOTIDE SEQUENCE</scope>
</reference>
<dbReference type="PANTHER" id="PTHR45835:SF103">
    <property type="entry name" value="RNA-DIRECTED DNA POLYMERASE"/>
    <property type="match status" value="1"/>
</dbReference>
<dbReference type="EMBL" id="BKCJ010000741">
    <property type="protein sequence ID" value="GEU35876.1"/>
    <property type="molecule type" value="Genomic_DNA"/>
</dbReference>
<dbReference type="SUPFAM" id="SSF53098">
    <property type="entry name" value="Ribonuclease H-like"/>
    <property type="match status" value="3"/>
</dbReference>
<dbReference type="InterPro" id="IPR057670">
    <property type="entry name" value="SH3_retrovirus"/>
</dbReference>
<dbReference type="Pfam" id="PF25597">
    <property type="entry name" value="SH3_retrovirus"/>
    <property type="match status" value="2"/>
</dbReference>
<feature type="region of interest" description="Disordered" evidence="1">
    <location>
        <begin position="1544"/>
        <end position="1584"/>
    </location>
</feature>
<dbReference type="InterPro" id="IPR012337">
    <property type="entry name" value="RNaseH-like_sf"/>
</dbReference>
<feature type="compositionally biased region" description="Acidic residues" evidence="1">
    <location>
        <begin position="90"/>
        <end position="120"/>
    </location>
</feature>
<dbReference type="PANTHER" id="PTHR45835">
    <property type="entry name" value="YALI0A06105P"/>
    <property type="match status" value="1"/>
</dbReference>
<dbReference type="InterPro" id="IPR041588">
    <property type="entry name" value="Integrase_H2C2"/>
</dbReference>
<dbReference type="Pfam" id="PF07727">
    <property type="entry name" value="RVT_2"/>
    <property type="match status" value="1"/>
</dbReference>
<dbReference type="SUPFAM" id="SSF56672">
    <property type="entry name" value="DNA/RNA polymerases"/>
    <property type="match status" value="2"/>
</dbReference>
<feature type="region of interest" description="Disordered" evidence="1">
    <location>
        <begin position="1"/>
        <end position="141"/>
    </location>
</feature>
<dbReference type="InterPro" id="IPR025724">
    <property type="entry name" value="GAG-pre-integrase_dom"/>
</dbReference>
<organism evidence="7">
    <name type="scientific">Tanacetum cinerariifolium</name>
    <name type="common">Dalmatian daisy</name>
    <name type="synonym">Chrysanthemum cinerariifolium</name>
    <dbReference type="NCBI Taxonomy" id="118510"/>
    <lineage>
        <taxon>Eukaryota</taxon>
        <taxon>Viridiplantae</taxon>
        <taxon>Streptophyta</taxon>
        <taxon>Embryophyta</taxon>
        <taxon>Tracheophyta</taxon>
        <taxon>Spermatophyta</taxon>
        <taxon>Magnoliopsida</taxon>
        <taxon>eudicotyledons</taxon>
        <taxon>Gunneridae</taxon>
        <taxon>Pentapetalae</taxon>
        <taxon>asterids</taxon>
        <taxon>campanulids</taxon>
        <taxon>Asterales</taxon>
        <taxon>Asteraceae</taxon>
        <taxon>Asteroideae</taxon>
        <taxon>Anthemideae</taxon>
        <taxon>Anthemidinae</taxon>
        <taxon>Tanacetum</taxon>
    </lineage>
</organism>
<dbReference type="GO" id="GO:0003964">
    <property type="term" value="F:RNA-directed DNA polymerase activity"/>
    <property type="evidence" value="ECO:0007669"/>
    <property type="project" value="UniProtKB-KW"/>
</dbReference>
<gene>
    <name evidence="7" type="ORF">Tci_007854</name>
</gene>
<evidence type="ECO:0000259" key="2">
    <source>
        <dbReference type="Pfam" id="PF07727"/>
    </source>
</evidence>
<accession>A0A6L2JG28</accession>
<dbReference type="Gene3D" id="3.30.420.10">
    <property type="entry name" value="Ribonuclease H-like superfamily/Ribonuclease H"/>
    <property type="match status" value="4"/>
</dbReference>
<feature type="compositionally biased region" description="Basic and acidic residues" evidence="1">
    <location>
        <begin position="121"/>
        <end position="141"/>
    </location>
</feature>
<feature type="domain" description="Retroviral polymerase SH3-like" evidence="6">
    <location>
        <begin position="1443"/>
        <end position="1480"/>
    </location>
</feature>
<dbReference type="Gene3D" id="3.30.70.270">
    <property type="match status" value="2"/>
</dbReference>
<dbReference type="GO" id="GO:0003676">
    <property type="term" value="F:nucleic acid binding"/>
    <property type="evidence" value="ECO:0007669"/>
    <property type="project" value="InterPro"/>
</dbReference>
<feature type="region of interest" description="Disordered" evidence="1">
    <location>
        <begin position="510"/>
        <end position="539"/>
    </location>
</feature>
<feature type="compositionally biased region" description="Polar residues" evidence="1">
    <location>
        <begin position="1"/>
        <end position="20"/>
    </location>
</feature>
<sequence>MSSDNAKSAVTYTSISSDSDGPSWGIPLMNAGELPKMDPYKEVAQQRKVPPLSHAYVPDPIELDEHVEDQPYADDASPTAESLGYIADLDSMEEDTDEDSIDYPDEPEDDNEDLEEDPNEEHEPKDEDTKEEEPFKGSDETIKVQNAVTCFECGELRHFKKNYPKLKNNGNANKNGRAQGKAYVLGEGDTNLESNTVTGTFLLNNHYASILFDTGDDRCFVSTAFSALINIALTTLDNHYDIKLADGKLIRVNTILRGCTLDFLNHPFNINLMPVPLGSFDVIIGKRNDQVHESWLNIILCIKAQKYLSKGCDVFWVHVTMKEAKNKSKEKRLEDVSIVRDFPEVFPEDLLVKNRYPLPRIDDLFDQVQGLSVYLKIDLRSCYHQLRVHKEDIPKTVFRMRYGHYEFQENDIAFLFLCFGSCVLSLAFCIPEHTTVETPMNMSPANKAHFESEKEAIHLILTELEMKYTRLLMLAKQLKKCGKLSKGYNKKNLAFIAEYFKRIYKPTNNNLGTSSNSRNKNVDTTPRYKNDNQSGQFGNQRTMNVAGARENVGSLGYNVLTTSNLVILLSGNQRSMNVVRARENVGSLVVQQSGIQCFNCKEFDTDEEIDEQELEAHYSYMAKIQKVPTVDSGTDSEPLEHVQNDTRYNVFANELQHSEQSESISNTCLVETDDSNIILDSPEICIPKQLKKANTTLAQELKECKTIFVKTSKTLGESNSVWDSCLVALQNKQTEFEKYKAFNDRTIDYDKLERKNDTVWNEQASNVFRKEHEQYIEIQDLKAQLQDKNIAISNLKKLIEKGKGKSVETKFDKPSVVRQPNAQRIPKPSVLDKPTPFSDSLERKYFSKKNSVPKTNVSKGLSKSVTAQTLPQIERQAVSNTNVLKPVDSDHFACVTKMLNDVNARTKKPNVVPINNRKPKGHANKSVATPHKKKVALKSTTQKPKSYYRMLYEKTIDSGFTKHMTGNLKSLCNFVEKFLGTVCFGNDQFAPILGYGDLVQGNITINRGNDLLIGNRGSDLYTISLQDSTSSTPLYLMAKASPTQAWLWHRRLSHLNFDYINLLSKKDVVIGLPKLKFFKDQLCSSCEVSKAKRSSFKSKAVPSSKGRLNMLHMDLCGPTRVASINGKKYILVIVDDYSRYTWTLFLHSKAETPEVLKEFLMMIQRNLQAPVISAEAIATACYSQNRSIIIPTHDKTAYHIINDKKPSIKHLYIFVCICFLTRDGEHLDKMKEKGDLCILVGYSTQSKGYHVYNKRTRLIVESIHIRFNEIKEMLETSVANDTSGLVSQRQKASFYDNSDPVPQLQNVSSQQMHMFHHNKSWIFYSVLCMMNFSLQIVQLILFIVDSGFTKHVMGNLKSLCNFVEKFLGTFRFGNDQFALILGYGDLRHRVLKQDTPCIFKEEGIEHQTSIARTPEQNCVVERLIRTLVEATRMMLSALKLPLLLGYFTQSKGYRVYNKRTRLIVESIHILFDEIKEMSETSVANDTSGLIPQRQKASVYDKSDPVPQLQNVSSSADAHVLSQQESDLLFGPLYDEFFTAGTSSFNKSSSPTNNSNQQDTQPTTNIQPTSSPSTPTYVHAEENTKIKPKKNTYKMMNLPILYVHQYKKLLSLPHITLVWELVDKPFGKSVIRLKWLWKNKKDEDQTVIRNKARLVAKRYAQEEGIDFEESFDPVARLEAVWIFLAYAAHKSFPIYQMDVKMAFLNGPLKEEAEYALEILRKHGMEKGQSIGTPKATKPKLDADLSGKQVDQTDYHSKIGSLVYLTSSRPDIVQAGSSFGQTAFSYADHARCIDTRKNTSRGIQFLGEKLVSWMSKKQDCTTMSSAEAEYVALSASCAQVVRLGFSLMIQPESEDLPKDTLKLEMAVLRKGIHVYPAKIESIKDWPSPETSMDIRQFLGLVSYCRRFIEGFSMIAKSMTKLTQKNEKRFRPLRVQALVMTMGLNLSKKILEAQTKALKPENLSAEDVGGMIKKDLPKEKLKPCADGTLYLNNRSWVPCFGDLRTLITHESHNSKYSIHPSSEKMYQDLKQLYWWPNMKANIATYVSKDSGMEMGEIAMDFITKLPKTINGYDTIWVIIDHLTKSAHFLPMKENDPIEKLVKLYMKEVVTRHGVPISIIFDRDGRFTSLFWQALHKALGTRLDMNFENSWDRHLLLVEFSYNNSYHTSIKAAPFEALYGQKCRSPICWVEVGDAQLTGPEIIHETTKKIIQIKSKIQAARYRKKSYADLKSKSLDFQVGDRVMLKVSLWKGVVRFGKRGKLNPIYVGPFKVLSKVGDVAYRLKLPQQLNRVHNTFYVLNLKKCLSNESLVILLDGLCIYDKLHFVEEPVEIMDREIKRLKRSHISIIKVR</sequence>
<feature type="domain" description="Integrase zinc-binding" evidence="4">
    <location>
        <begin position="1999"/>
        <end position="2044"/>
    </location>
</feature>
<dbReference type="CDD" id="cd09272">
    <property type="entry name" value="RNase_HI_RT_Ty1"/>
    <property type="match status" value="1"/>
</dbReference>
<dbReference type="Pfam" id="PF13976">
    <property type="entry name" value="gag_pre-integrs"/>
    <property type="match status" value="1"/>
</dbReference>
<feature type="compositionally biased region" description="Polar residues" evidence="1">
    <location>
        <begin position="1544"/>
        <end position="1575"/>
    </location>
</feature>
<feature type="region of interest" description="Disordered" evidence="1">
    <location>
        <begin position="1481"/>
        <end position="1516"/>
    </location>
</feature>
<dbReference type="InterPro" id="IPR036397">
    <property type="entry name" value="RNaseH_sf"/>
</dbReference>